<evidence type="ECO:0000313" key="3">
    <source>
        <dbReference type="Proteomes" id="UP001319104"/>
    </source>
</evidence>
<proteinExistence type="predicted"/>
<keyword evidence="3" id="KW-1185">Reference proteome</keyword>
<organism evidence="2 3">
    <name type="scientific">Litoribacter ruber</name>
    <dbReference type="NCBI Taxonomy" id="702568"/>
    <lineage>
        <taxon>Bacteria</taxon>
        <taxon>Pseudomonadati</taxon>
        <taxon>Bacteroidota</taxon>
        <taxon>Cytophagia</taxon>
        <taxon>Cytophagales</taxon>
        <taxon>Cyclobacteriaceae</taxon>
        <taxon>Litoribacter</taxon>
    </lineage>
</organism>
<dbReference type="AlphaFoldDB" id="A0AAP2G6A1"/>
<accession>A0AAP2G6A1</accession>
<feature type="domain" description="DUF6575" evidence="1">
    <location>
        <begin position="16"/>
        <end position="99"/>
    </location>
</feature>
<dbReference type="Pfam" id="PF20215">
    <property type="entry name" value="DUF6575"/>
    <property type="match status" value="1"/>
</dbReference>
<gene>
    <name evidence="2" type="ORF">KI659_17630</name>
</gene>
<dbReference type="Proteomes" id="UP001319104">
    <property type="component" value="Unassembled WGS sequence"/>
</dbReference>
<name>A0AAP2G6A1_9BACT</name>
<evidence type="ECO:0000313" key="2">
    <source>
        <dbReference type="EMBL" id="MBS9525846.1"/>
    </source>
</evidence>
<protein>
    <recommendedName>
        <fullName evidence="1">DUF6575 domain-containing protein</fullName>
    </recommendedName>
</protein>
<sequence>MRIDEKYRLQELPLSLTVVDAFDFREEPILLLEKDVIGNSYLSYLVESKGDTEQRIILQVSNDRLSSIFEKEISIRNAFSNPENKFIYIAEFSLTEGEPISAYLMPGNIFSLINPVDEEYNVDINYALNQPMLNEFEILSYSERKQKLIFDFYLQSQNLINSVKPFAIYKVLTPIVEIIKSLLSFDNRNADRFLAFSNIRQGSLGVTIEINYSNDLFLEKETEVMETIIQLLNAQKKSDFETLISKTTNERYIKEYTTIIKAIIENNANLHTAYANPVTKRILTSVLDKERATKAKEIIDETLDTIEDIENIIGIFLEIDIDSREPSFKIHSNEEDVTVKGKFELSILDKVKNDYVNMGKETYTFTIKTIYKPETTLRAEEIKRFMINYEKYGS</sequence>
<dbReference type="EMBL" id="JAHCMY010000021">
    <property type="protein sequence ID" value="MBS9525846.1"/>
    <property type="molecule type" value="Genomic_DNA"/>
</dbReference>
<dbReference type="RefSeq" id="WP_213946706.1">
    <property type="nucleotide sequence ID" value="NZ_JAHCMY010000021.1"/>
</dbReference>
<reference evidence="2 3" key="1">
    <citation type="submission" date="2021-05" db="EMBL/GenBank/DDBJ databases">
        <authorList>
            <person name="Zhang Z.D."/>
            <person name="Osman G."/>
        </authorList>
    </citation>
    <scope>NUCLEOTIDE SEQUENCE [LARGE SCALE GENOMIC DNA]</scope>
    <source>
        <strain evidence="2 3">KCTC 32217</strain>
    </source>
</reference>
<comment type="caution">
    <text evidence="2">The sequence shown here is derived from an EMBL/GenBank/DDBJ whole genome shotgun (WGS) entry which is preliminary data.</text>
</comment>
<dbReference type="InterPro" id="IPR046482">
    <property type="entry name" value="DUF6575"/>
</dbReference>
<evidence type="ECO:0000259" key="1">
    <source>
        <dbReference type="Pfam" id="PF20215"/>
    </source>
</evidence>